<keyword evidence="2" id="KW-0813">Transport</keyword>
<evidence type="ECO:0000256" key="5">
    <source>
        <dbReference type="SAM" id="SignalP"/>
    </source>
</evidence>
<evidence type="ECO:0000256" key="4">
    <source>
        <dbReference type="ARBA" id="ARBA00023136"/>
    </source>
</evidence>
<comment type="caution">
    <text evidence="7">The sequence shown here is derived from an EMBL/GenBank/DDBJ whole genome shotgun (WGS) entry which is preliminary data.</text>
</comment>
<protein>
    <submittedName>
        <fullName evidence="7">Glycine betaine/proline transport system substrate-binding protein</fullName>
    </submittedName>
</protein>
<dbReference type="GO" id="GO:0043190">
    <property type="term" value="C:ATP-binding cassette (ABC) transporter complex"/>
    <property type="evidence" value="ECO:0007669"/>
    <property type="project" value="InterPro"/>
</dbReference>
<dbReference type="Gene3D" id="3.10.105.10">
    <property type="entry name" value="Dipeptide-binding Protein, Domain 3"/>
    <property type="match status" value="2"/>
</dbReference>
<keyword evidence="4" id="KW-0472">Membrane</keyword>
<evidence type="ECO:0000256" key="3">
    <source>
        <dbReference type="ARBA" id="ARBA00022475"/>
    </source>
</evidence>
<dbReference type="OrthoDB" id="9787902at2"/>
<dbReference type="InterPro" id="IPR007210">
    <property type="entry name" value="ABC_Gly_betaine_transp_sub-bd"/>
</dbReference>
<accession>A0A315ZTE1</accession>
<evidence type="ECO:0000313" key="8">
    <source>
        <dbReference type="Proteomes" id="UP000245469"/>
    </source>
</evidence>
<organism evidence="7 8">
    <name type="scientific">Quadrisphaera granulorum</name>
    <dbReference type="NCBI Taxonomy" id="317664"/>
    <lineage>
        <taxon>Bacteria</taxon>
        <taxon>Bacillati</taxon>
        <taxon>Actinomycetota</taxon>
        <taxon>Actinomycetes</taxon>
        <taxon>Kineosporiales</taxon>
        <taxon>Kineosporiaceae</taxon>
        <taxon>Quadrisphaera</taxon>
    </lineage>
</organism>
<dbReference type="Gene3D" id="3.40.190.100">
    <property type="entry name" value="Glycine betaine-binding periplasmic protein, domain 2"/>
    <property type="match status" value="1"/>
</dbReference>
<keyword evidence="3" id="KW-1003">Cell membrane</keyword>
<dbReference type="Pfam" id="PF04069">
    <property type="entry name" value="OpuAC"/>
    <property type="match status" value="1"/>
</dbReference>
<dbReference type="AlphaFoldDB" id="A0A315ZTE1"/>
<dbReference type="GO" id="GO:0031460">
    <property type="term" value="P:glycine betaine transport"/>
    <property type="evidence" value="ECO:0007669"/>
    <property type="project" value="TreeGrafter"/>
</dbReference>
<evidence type="ECO:0000256" key="2">
    <source>
        <dbReference type="ARBA" id="ARBA00022448"/>
    </source>
</evidence>
<dbReference type="SUPFAM" id="SSF53850">
    <property type="entry name" value="Periplasmic binding protein-like II"/>
    <property type="match status" value="1"/>
</dbReference>
<dbReference type="RefSeq" id="WP_109775930.1">
    <property type="nucleotide sequence ID" value="NZ_QGDQ01000028.1"/>
</dbReference>
<name>A0A315ZTE1_9ACTN</name>
<feature type="chain" id="PRO_5016451998" evidence="5">
    <location>
        <begin position="24"/>
        <end position="308"/>
    </location>
</feature>
<evidence type="ECO:0000256" key="1">
    <source>
        <dbReference type="ARBA" id="ARBA00004236"/>
    </source>
</evidence>
<feature type="signal peptide" evidence="5">
    <location>
        <begin position="1"/>
        <end position="23"/>
    </location>
</feature>
<dbReference type="GO" id="GO:0015226">
    <property type="term" value="F:carnitine transmembrane transporter activity"/>
    <property type="evidence" value="ECO:0007669"/>
    <property type="project" value="TreeGrafter"/>
</dbReference>
<dbReference type="InterPro" id="IPR006311">
    <property type="entry name" value="TAT_signal"/>
</dbReference>
<dbReference type="PANTHER" id="PTHR47737:SF1">
    <property type="entry name" value="GLYCINE BETAINE_PROLINE BETAINE TRANSPORT SYSTEM PERMEASE PROTEIN PROW"/>
    <property type="match status" value="1"/>
</dbReference>
<dbReference type="EMBL" id="QGDQ01000028">
    <property type="protein sequence ID" value="PWJ48815.1"/>
    <property type="molecule type" value="Genomic_DNA"/>
</dbReference>
<evidence type="ECO:0000259" key="6">
    <source>
        <dbReference type="Pfam" id="PF04069"/>
    </source>
</evidence>
<dbReference type="CDD" id="cd13639">
    <property type="entry name" value="PBP2_OpuAC_like"/>
    <property type="match status" value="1"/>
</dbReference>
<evidence type="ECO:0000313" key="7">
    <source>
        <dbReference type="EMBL" id="PWJ48815.1"/>
    </source>
</evidence>
<feature type="domain" description="ABC-type glycine betaine transport system substrate-binding" evidence="6">
    <location>
        <begin position="50"/>
        <end position="297"/>
    </location>
</feature>
<dbReference type="PROSITE" id="PS51318">
    <property type="entry name" value="TAT"/>
    <property type="match status" value="1"/>
</dbReference>
<sequence>MSNPTRRAIIGAALAGLALPAVAACSGQAAQVGGSTSGGDSSPSAGGEKKVTLALVAGWDEGVAATYLWKQILEDKGFSVTVNELEVAQSYLAVAEGQADLFLGAWLPATQQPYWEKNSDKLEKVSDWFTPATLLLATPNYVSDVNTIADLTGKGGEFGGQIVGIEPGAGLMRLTKEAVIPQYGLTDYTLVESSTPAMLASLEKAIGDQKPIVVTLWKPHWAFTKYPIKVLEDTKGAFGAADNVTAIATKGFATKQADVSGWISKFTMDDQQLGSLELLIQQKGQGQEQAAAAEWIKTNQSLVDSWTA</sequence>
<keyword evidence="8" id="KW-1185">Reference proteome</keyword>
<gene>
    <name evidence="7" type="ORF">BXY45_12817</name>
</gene>
<keyword evidence="5" id="KW-0732">Signal</keyword>
<reference evidence="7 8" key="1">
    <citation type="submission" date="2018-03" db="EMBL/GenBank/DDBJ databases">
        <title>Genomic Encyclopedia of Archaeal and Bacterial Type Strains, Phase II (KMG-II): from individual species to whole genera.</title>
        <authorList>
            <person name="Goeker M."/>
        </authorList>
    </citation>
    <scope>NUCLEOTIDE SEQUENCE [LARGE SCALE GENOMIC DNA]</scope>
    <source>
        <strain evidence="7 8">DSM 44889</strain>
    </source>
</reference>
<comment type="subcellular location">
    <subcellularLocation>
        <location evidence="1">Cell membrane</location>
    </subcellularLocation>
</comment>
<dbReference type="GO" id="GO:0015871">
    <property type="term" value="P:choline transport"/>
    <property type="evidence" value="ECO:0007669"/>
    <property type="project" value="TreeGrafter"/>
</dbReference>
<dbReference type="PANTHER" id="PTHR47737">
    <property type="entry name" value="GLYCINE BETAINE/PROLINE BETAINE TRANSPORT SYSTEM PERMEASE PROTEIN PROW"/>
    <property type="match status" value="1"/>
</dbReference>
<dbReference type="PROSITE" id="PS51257">
    <property type="entry name" value="PROKAR_LIPOPROTEIN"/>
    <property type="match status" value="1"/>
</dbReference>
<dbReference type="GO" id="GO:0005275">
    <property type="term" value="F:amine transmembrane transporter activity"/>
    <property type="evidence" value="ECO:0007669"/>
    <property type="project" value="TreeGrafter"/>
</dbReference>
<dbReference type="Proteomes" id="UP000245469">
    <property type="component" value="Unassembled WGS sequence"/>
</dbReference>
<proteinExistence type="predicted"/>